<dbReference type="Gene3D" id="3.30.499.10">
    <property type="entry name" value="Aconitase, domain 3"/>
    <property type="match status" value="2"/>
</dbReference>
<dbReference type="Proteomes" id="UP000383932">
    <property type="component" value="Unassembled WGS sequence"/>
</dbReference>
<comment type="similarity">
    <text evidence="8">Belongs to the aconitase/IPM isomerase family.</text>
</comment>
<keyword evidence="7 8" id="KW-0456">Lyase</keyword>
<keyword evidence="6 8" id="KW-0496">Mitochondrion</keyword>
<evidence type="ECO:0000256" key="7">
    <source>
        <dbReference type="ARBA" id="ARBA00023239"/>
    </source>
</evidence>
<dbReference type="EMBL" id="SSOP01000029">
    <property type="protein sequence ID" value="KAB5593833.1"/>
    <property type="molecule type" value="Genomic_DNA"/>
</dbReference>
<dbReference type="GO" id="GO:0005739">
    <property type="term" value="C:mitochondrion"/>
    <property type="evidence" value="ECO:0007669"/>
    <property type="project" value="UniProtKB-SubCell"/>
</dbReference>
<reference evidence="11 12" key="1">
    <citation type="journal article" date="2019" name="Fungal Biol. Biotechnol.">
        <title>Draft genome sequence of fastidious pathogen Ceratobasidium theobromae, which causes vascular-streak dieback in Theobroma cacao.</title>
        <authorList>
            <person name="Ali S.S."/>
            <person name="Asman A."/>
            <person name="Shao J."/>
            <person name="Firmansyah A.P."/>
            <person name="Susilo A.W."/>
            <person name="Rosmana A."/>
            <person name="McMahon P."/>
            <person name="Junaid M."/>
            <person name="Guest D."/>
            <person name="Kheng T.Y."/>
            <person name="Meinhardt L.W."/>
            <person name="Bailey B.A."/>
        </authorList>
    </citation>
    <scope>NUCLEOTIDE SEQUENCE [LARGE SCALE GENOMIC DNA]</scope>
    <source>
        <strain evidence="11 12">CT2</strain>
    </source>
</reference>
<feature type="domain" description="Aconitase/3-isopropylmalate dehydratase large subunit alpha/beta/alpha" evidence="9">
    <location>
        <begin position="54"/>
        <end position="529"/>
    </location>
</feature>
<dbReference type="InterPro" id="IPR001030">
    <property type="entry name" value="Acoase/IPM_deHydtase_lsu_aba"/>
</dbReference>
<evidence type="ECO:0000256" key="6">
    <source>
        <dbReference type="ARBA" id="ARBA00023128"/>
    </source>
</evidence>
<gene>
    <name evidence="11" type="ORF">CTheo_2685</name>
</gene>
<accession>A0A5N5QQJ7</accession>
<keyword evidence="2 8" id="KW-0479">Metal-binding</keyword>
<evidence type="ECO:0000256" key="5">
    <source>
        <dbReference type="ARBA" id="ARBA00023014"/>
    </source>
</evidence>
<keyword evidence="12" id="KW-1185">Reference proteome</keyword>
<name>A0A5N5QQJ7_9AGAM</name>
<dbReference type="InterPro" id="IPR015932">
    <property type="entry name" value="Aconitase_dom2"/>
</dbReference>
<dbReference type="InterPro" id="IPR015931">
    <property type="entry name" value="Acnase/IPM_dHydase_lsu_aba_1/3"/>
</dbReference>
<dbReference type="PANTHER" id="PTHR43160">
    <property type="entry name" value="ACONITATE HYDRATASE B"/>
    <property type="match status" value="1"/>
</dbReference>
<dbReference type="NCBIfam" id="TIGR01340">
    <property type="entry name" value="aconitase_mito"/>
    <property type="match status" value="1"/>
</dbReference>
<evidence type="ECO:0000313" key="11">
    <source>
        <dbReference type="EMBL" id="KAB5593833.1"/>
    </source>
</evidence>
<evidence type="ECO:0000256" key="1">
    <source>
        <dbReference type="ARBA" id="ARBA00004173"/>
    </source>
</evidence>
<evidence type="ECO:0000256" key="2">
    <source>
        <dbReference type="ARBA" id="ARBA00022723"/>
    </source>
</evidence>
<dbReference type="GO" id="GO:0003994">
    <property type="term" value="F:aconitate hydratase activity"/>
    <property type="evidence" value="ECO:0007669"/>
    <property type="project" value="InterPro"/>
</dbReference>
<evidence type="ECO:0000313" key="12">
    <source>
        <dbReference type="Proteomes" id="UP000383932"/>
    </source>
</evidence>
<dbReference type="Pfam" id="PF00330">
    <property type="entry name" value="Aconitase"/>
    <property type="match status" value="1"/>
</dbReference>
<dbReference type="InterPro" id="IPR018136">
    <property type="entry name" value="Aconitase_4Fe-4S_BS"/>
</dbReference>
<dbReference type="PROSITE" id="PS01244">
    <property type="entry name" value="ACONITASE_2"/>
    <property type="match status" value="1"/>
</dbReference>
<dbReference type="Pfam" id="PF00694">
    <property type="entry name" value="Aconitase_C"/>
    <property type="match status" value="1"/>
</dbReference>
<dbReference type="InterPro" id="IPR000573">
    <property type="entry name" value="AconitaseA/IPMdHydase_ssu_swvl"/>
</dbReference>
<dbReference type="SUPFAM" id="SSF53732">
    <property type="entry name" value="Aconitase iron-sulfur domain"/>
    <property type="match status" value="1"/>
</dbReference>
<evidence type="ECO:0000256" key="8">
    <source>
        <dbReference type="RuleBase" id="RU362107"/>
    </source>
</evidence>
<dbReference type="InterPro" id="IPR036008">
    <property type="entry name" value="Aconitase_4Fe-4S_dom"/>
</dbReference>
<feature type="domain" description="Aconitase A/isopropylmalate dehydratase small subunit swivel" evidence="10">
    <location>
        <begin position="672"/>
        <end position="748"/>
    </location>
</feature>
<organism evidence="11 12">
    <name type="scientific">Ceratobasidium theobromae</name>
    <dbReference type="NCBI Taxonomy" id="1582974"/>
    <lineage>
        <taxon>Eukaryota</taxon>
        <taxon>Fungi</taxon>
        <taxon>Dikarya</taxon>
        <taxon>Basidiomycota</taxon>
        <taxon>Agaricomycotina</taxon>
        <taxon>Agaricomycetes</taxon>
        <taxon>Cantharellales</taxon>
        <taxon>Ceratobasidiaceae</taxon>
        <taxon>Ceratobasidium</taxon>
    </lineage>
</organism>
<dbReference type="NCBIfam" id="NF005558">
    <property type="entry name" value="PRK07229.1"/>
    <property type="match status" value="1"/>
</dbReference>
<dbReference type="EC" id="4.2.1.-" evidence="8"/>
<sequence length="823" mass="89080">MYTLSRASRRAFATHASATAKDCSTITPPYPNLLKKLETVREILGRDKKLTLAEKILYAHLHDPHADLGRGKKIRGDAYLRLKPQRVAMQDASAQMALLQFMTCGLPKTAVPTSIHCDHLIQAVEGAEADLKRSIITNQEVFDFLESAAKKYGIEFWRPGSGIIHQIVLENYAAPGMLMLGTGEWYYEIGRHFAKRTNTPDSHTPNAGGLGTVAIGVGGADAVDAMTDTPWELKAPLVTGIHLTGTMGGWTTPKDLILHLAGKLTVRVSAPFKLEKYKIQISQGGTGRILEYFGPGVHAQSCTGLATTANMGAEVGATTSVFPYTENMRAYLHATGRTPVANAADSAAQAGYLTADEGAEYDEVIEIDLSKLEPTINGPFTPDLATPLSQFSSFVKKNGWKDELSAGLIGSCTNSSYEDMSRVSSIARQAKAAGLKAAVPFLCTPGSEQIRATIERDGLTESLKGIGATVLANACGPCIGQWKRDDKKGEENAILTSFNRNFKARNDANSLTMNFLASPEVVTAISISGKLSFNPMTDAIITPNGEEFRFSPPRGDTLPKAGFAPGDLAYQPKPNPEPQPETEVAIKETSNRLQLLKPFDPPFAGQSEKELKDMGPWLKYKGHLENISENLCDDYSLFSLASHVAGTLNPAVQAVNDEGGDVNVAFDWAHQSNASRKDTIPAVAKRFKSRNQPWCLVVDENYGEGSAREHAALQPRFYGCSMIIARSFARIHETNLKKQGVLPLWFADKADYGKIKSGDRIETVGLANVIAGEPGAQITLRVTTRDGGAPFEIVTRHTMSADQLKWLQAGSALNSIRDSRVGA</sequence>
<dbReference type="Gene3D" id="3.20.19.10">
    <property type="entry name" value="Aconitase, domain 4"/>
    <property type="match status" value="1"/>
</dbReference>
<dbReference type="GO" id="GO:0046872">
    <property type="term" value="F:metal ion binding"/>
    <property type="evidence" value="ECO:0007669"/>
    <property type="project" value="UniProtKB-UniRule"/>
</dbReference>
<dbReference type="PRINTS" id="PR00415">
    <property type="entry name" value="ACONITASE"/>
</dbReference>
<dbReference type="PANTHER" id="PTHR43160:SF2">
    <property type="entry name" value="HOMOCITRATE DEHYDRATASE, MITOCHONDRIAL"/>
    <property type="match status" value="1"/>
</dbReference>
<dbReference type="FunFam" id="3.40.1060.10:FF:000001">
    <property type="entry name" value="Aconitate hydratase, mitochondrial"/>
    <property type="match status" value="1"/>
</dbReference>
<proteinExistence type="inferred from homology"/>
<dbReference type="OrthoDB" id="2224430at2759"/>
<dbReference type="GO" id="GO:0051539">
    <property type="term" value="F:4 iron, 4 sulfur cluster binding"/>
    <property type="evidence" value="ECO:0007669"/>
    <property type="project" value="UniProtKB-UniRule"/>
</dbReference>
<comment type="subcellular location">
    <subcellularLocation>
        <location evidence="1 8">Mitochondrion</location>
    </subcellularLocation>
</comment>
<comment type="cofactor">
    <cofactor evidence="8">
        <name>[4Fe-4S] cluster</name>
        <dbReference type="ChEBI" id="CHEBI:49883"/>
    </cofactor>
    <text evidence="8">Binds 1 [4Fe-4S] cluster per subunit.</text>
</comment>
<dbReference type="AlphaFoldDB" id="A0A5N5QQJ7"/>
<dbReference type="FunFam" id="3.30.499.10:FF:000003">
    <property type="entry name" value="Aconitate hydratase, mitochondrial"/>
    <property type="match status" value="1"/>
</dbReference>
<dbReference type="Gene3D" id="3.40.1060.10">
    <property type="entry name" value="Aconitase, Domain 2"/>
    <property type="match status" value="1"/>
</dbReference>
<dbReference type="InterPro" id="IPR050926">
    <property type="entry name" value="Aconitase/IPM_isomerase"/>
</dbReference>
<dbReference type="InterPro" id="IPR006248">
    <property type="entry name" value="Aconitase_mito-like"/>
</dbReference>
<dbReference type="GO" id="GO:0006099">
    <property type="term" value="P:tricarboxylic acid cycle"/>
    <property type="evidence" value="ECO:0007669"/>
    <property type="project" value="InterPro"/>
</dbReference>
<evidence type="ECO:0000259" key="9">
    <source>
        <dbReference type="Pfam" id="PF00330"/>
    </source>
</evidence>
<evidence type="ECO:0000256" key="4">
    <source>
        <dbReference type="ARBA" id="ARBA00023004"/>
    </source>
</evidence>
<dbReference type="InterPro" id="IPR015928">
    <property type="entry name" value="Aconitase/3IPM_dehydase_swvl"/>
</dbReference>
<keyword evidence="3 8" id="KW-0809">Transit peptide</keyword>
<evidence type="ECO:0000259" key="10">
    <source>
        <dbReference type="Pfam" id="PF00694"/>
    </source>
</evidence>
<comment type="caution">
    <text evidence="11">The sequence shown here is derived from an EMBL/GenBank/DDBJ whole genome shotgun (WGS) entry which is preliminary data.</text>
</comment>
<keyword evidence="5 8" id="KW-0411">Iron-sulfur</keyword>
<evidence type="ECO:0000256" key="3">
    <source>
        <dbReference type="ARBA" id="ARBA00022946"/>
    </source>
</evidence>
<keyword evidence="4 8" id="KW-0408">Iron</keyword>
<dbReference type="GO" id="GO:0005829">
    <property type="term" value="C:cytosol"/>
    <property type="evidence" value="ECO:0007669"/>
    <property type="project" value="TreeGrafter"/>
</dbReference>
<dbReference type="SUPFAM" id="SSF52016">
    <property type="entry name" value="LeuD/IlvD-like"/>
    <property type="match status" value="1"/>
</dbReference>
<protein>
    <recommendedName>
        <fullName evidence="8">Aconitate hydratase, mitochondrial</fullName>
        <shortName evidence="8">Aconitase</shortName>
        <ecNumber evidence="8">4.2.1.-</ecNumber>
    </recommendedName>
</protein>